<dbReference type="STRING" id="144197.ENSSPAP00000025541"/>
<evidence type="ECO:0000313" key="5">
    <source>
        <dbReference type="Ensembl" id="ENSSPAP00000025541.1"/>
    </source>
</evidence>
<dbReference type="InterPro" id="IPR001870">
    <property type="entry name" value="B30.2/SPRY"/>
</dbReference>
<dbReference type="InterPro" id="IPR051051">
    <property type="entry name" value="E3_ubiq-ligase_TRIM/RNF"/>
</dbReference>
<organism evidence="5">
    <name type="scientific">Stegastes partitus</name>
    <name type="common">bicolor damselfish</name>
    <dbReference type="NCBI Taxonomy" id="144197"/>
    <lineage>
        <taxon>Eukaryota</taxon>
        <taxon>Metazoa</taxon>
        <taxon>Chordata</taxon>
        <taxon>Craniata</taxon>
        <taxon>Vertebrata</taxon>
        <taxon>Euteleostomi</taxon>
        <taxon>Actinopterygii</taxon>
        <taxon>Neopterygii</taxon>
        <taxon>Teleostei</taxon>
        <taxon>Neoteleostei</taxon>
        <taxon>Acanthomorphata</taxon>
        <taxon>Ovalentaria</taxon>
        <taxon>Pomacentridae</taxon>
        <taxon>Stegastes</taxon>
    </lineage>
</organism>
<dbReference type="InterPro" id="IPR013320">
    <property type="entry name" value="ConA-like_dom_sf"/>
</dbReference>
<keyword evidence="3" id="KW-0862">Zinc</keyword>
<dbReference type="AlphaFoldDB" id="A0A3B5AYK1"/>
<proteinExistence type="predicted"/>
<dbReference type="PRINTS" id="PR01407">
    <property type="entry name" value="BUTYPHLNCDUF"/>
</dbReference>
<name>A0A3B5AYK1_9TELE</name>
<dbReference type="InterPro" id="IPR043136">
    <property type="entry name" value="B30.2/SPRY_sf"/>
</dbReference>
<dbReference type="Pfam" id="PF00622">
    <property type="entry name" value="SPRY"/>
    <property type="match status" value="1"/>
</dbReference>
<sequence>VSNSVVYNSTISFCRLFYPKRCTFESRHKTSKDGMRHSASPGLFTELPMTLMFKNDQSYPDHPERFNWCQLLCRTGLTGRCYWEVEWSGKVEISVSYIGIRKKGDFNDCVFGFNHQSWTLFCSDGGYSVSHNNRETSIRSSVSHRVSVYVDCPAGTLSFYRVSSDSLIHLHTFNTTFTEPLYPGFGFWSGSSVCLC</sequence>
<dbReference type="InterPro" id="IPR003879">
    <property type="entry name" value="Butyrophylin_SPRY"/>
</dbReference>
<keyword evidence="1" id="KW-0479">Metal-binding</keyword>
<keyword evidence="2" id="KW-0863">Zinc-finger</keyword>
<dbReference type="Gene3D" id="2.60.120.920">
    <property type="match status" value="1"/>
</dbReference>
<accession>A0A3B5AYK1</accession>
<reference evidence="5" key="1">
    <citation type="submission" date="2023-09" db="UniProtKB">
        <authorList>
            <consortium name="Ensembl"/>
        </authorList>
    </citation>
    <scope>IDENTIFICATION</scope>
</reference>
<evidence type="ECO:0000256" key="2">
    <source>
        <dbReference type="ARBA" id="ARBA00022771"/>
    </source>
</evidence>
<dbReference type="CDD" id="cd16040">
    <property type="entry name" value="SPRY_PRY_SNTX"/>
    <property type="match status" value="1"/>
</dbReference>
<dbReference type="GO" id="GO:0008270">
    <property type="term" value="F:zinc ion binding"/>
    <property type="evidence" value="ECO:0007669"/>
    <property type="project" value="UniProtKB-KW"/>
</dbReference>
<dbReference type="PANTHER" id="PTHR25465:SF5">
    <property type="entry name" value="E3 UBIQUITIN_ISG15 LIGASE TRIM25-RELATED"/>
    <property type="match status" value="1"/>
</dbReference>
<protein>
    <recommendedName>
        <fullName evidence="4">B30.2/SPRY domain-containing protein</fullName>
    </recommendedName>
</protein>
<dbReference type="SUPFAM" id="SSF49899">
    <property type="entry name" value="Concanavalin A-like lectins/glucanases"/>
    <property type="match status" value="1"/>
</dbReference>
<feature type="domain" description="B30.2/SPRY" evidence="4">
    <location>
        <begin position="9"/>
        <end position="196"/>
    </location>
</feature>
<evidence type="ECO:0000256" key="1">
    <source>
        <dbReference type="ARBA" id="ARBA00022723"/>
    </source>
</evidence>
<dbReference type="GeneTree" id="ENSGT01150000286950"/>
<dbReference type="Ensembl" id="ENSSPAT00000025961.1">
    <property type="protein sequence ID" value="ENSSPAP00000025541.1"/>
    <property type="gene ID" value="ENSSPAG00000019308.1"/>
</dbReference>
<evidence type="ECO:0000259" key="4">
    <source>
        <dbReference type="PROSITE" id="PS50188"/>
    </source>
</evidence>
<dbReference type="InterPro" id="IPR003877">
    <property type="entry name" value="SPRY_dom"/>
</dbReference>
<dbReference type="SMART" id="SM00449">
    <property type="entry name" value="SPRY"/>
    <property type="match status" value="1"/>
</dbReference>
<dbReference type="PANTHER" id="PTHR25465">
    <property type="entry name" value="B-BOX DOMAIN CONTAINING"/>
    <property type="match status" value="1"/>
</dbReference>
<dbReference type="PROSITE" id="PS50188">
    <property type="entry name" value="B302_SPRY"/>
    <property type="match status" value="1"/>
</dbReference>
<evidence type="ECO:0000256" key="3">
    <source>
        <dbReference type="ARBA" id="ARBA00022833"/>
    </source>
</evidence>